<dbReference type="SUPFAM" id="SSF56112">
    <property type="entry name" value="Protein kinase-like (PK-like)"/>
    <property type="match status" value="1"/>
</dbReference>
<dbReference type="GO" id="GO:0005737">
    <property type="term" value="C:cytoplasm"/>
    <property type="evidence" value="ECO:0007669"/>
    <property type="project" value="UniProtKB-ARBA"/>
</dbReference>
<sequence>METARRWFKKLRSKEKPKPPSKKKEPTSNGKEGSKMPVNEEAPSNATKQKVEAAKQYIEKHYKEQMRSIQERKERRYTLEKKLADAEVSEEEQNNILKYLEKKETEYMRLQRHKMGSDDFEPLTMIGKGAFGEVRVCREKSTGHVYAMKKLKKSEMLRRGQVEHVKAERNLLAEVDSSCIVKLYCSFQDEEYLYLIMEYLPGGDMMTLLMRKDILTEEEARSSLAILSRFSGFISVGLYKSDGRPAAPKRTQQEQLQHWQRNRRMLAYSTVGTPDYIAPEVLLKKGYGMECDWFVFVHIVNWRTHLKFPEEAKLSPEAKDLICKLLCNVEQRLGTRGSDEIKAHPWFKGIDWDKLYQMKAAFIPEVNDELDTQNFEKFEESDNQNPITTKSGPWRKMLSSKDVNFMGYTYKNFEIVNDHEVPGIAELKKKSTKPKRPTVKSLFNEESNSVSTQPAKGSFLNLLPSQLEISKEDES</sequence>
<evidence type="ECO:0000313" key="15">
    <source>
        <dbReference type="EMBL" id="KAL2486779.1"/>
    </source>
</evidence>
<evidence type="ECO:0000256" key="3">
    <source>
        <dbReference type="ARBA" id="ARBA00022527"/>
    </source>
</evidence>
<dbReference type="InterPro" id="IPR000961">
    <property type="entry name" value="AGC-kinase_C"/>
</dbReference>
<proteinExistence type="inferred from homology"/>
<evidence type="ECO:0000256" key="5">
    <source>
        <dbReference type="ARBA" id="ARBA00022679"/>
    </source>
</evidence>
<comment type="catalytic activity">
    <reaction evidence="9">
        <text>L-threonyl-[protein] + ATP = O-phospho-L-threonyl-[protein] + ADP + H(+)</text>
        <dbReference type="Rhea" id="RHEA:46608"/>
        <dbReference type="Rhea" id="RHEA-COMP:11060"/>
        <dbReference type="Rhea" id="RHEA-COMP:11605"/>
        <dbReference type="ChEBI" id="CHEBI:15378"/>
        <dbReference type="ChEBI" id="CHEBI:30013"/>
        <dbReference type="ChEBI" id="CHEBI:30616"/>
        <dbReference type="ChEBI" id="CHEBI:61977"/>
        <dbReference type="ChEBI" id="CHEBI:456216"/>
        <dbReference type="EC" id="2.7.11.1"/>
    </reaction>
</comment>
<dbReference type="Pfam" id="PF00433">
    <property type="entry name" value="Pkinase_C"/>
    <property type="match status" value="1"/>
</dbReference>
<evidence type="ECO:0000256" key="9">
    <source>
        <dbReference type="ARBA" id="ARBA00047899"/>
    </source>
</evidence>
<evidence type="ECO:0000256" key="2">
    <source>
        <dbReference type="ARBA" id="ARBA00012513"/>
    </source>
</evidence>
<dbReference type="GO" id="GO:0005524">
    <property type="term" value="F:ATP binding"/>
    <property type="evidence" value="ECO:0007669"/>
    <property type="project" value="UniProtKB-UniRule"/>
</dbReference>
<dbReference type="Pfam" id="PF00069">
    <property type="entry name" value="Pkinase"/>
    <property type="match status" value="1"/>
</dbReference>
<feature type="domain" description="Protein kinase" evidence="13">
    <location>
        <begin position="120"/>
        <end position="347"/>
    </location>
</feature>
<keyword evidence="6 11" id="KW-0547">Nucleotide-binding</keyword>
<dbReference type="GO" id="GO:0004674">
    <property type="term" value="F:protein serine/threonine kinase activity"/>
    <property type="evidence" value="ECO:0007669"/>
    <property type="project" value="UniProtKB-KW"/>
</dbReference>
<dbReference type="InterPro" id="IPR011009">
    <property type="entry name" value="Kinase-like_dom_sf"/>
</dbReference>
<feature type="region of interest" description="Disordered" evidence="12">
    <location>
        <begin position="428"/>
        <end position="457"/>
    </location>
</feature>
<dbReference type="SMART" id="SM00220">
    <property type="entry name" value="S_TKc"/>
    <property type="match status" value="1"/>
</dbReference>
<dbReference type="AlphaFoldDB" id="A0ABD1RFE3"/>
<evidence type="ECO:0000256" key="12">
    <source>
        <dbReference type="SAM" id="MobiDB-lite"/>
    </source>
</evidence>
<feature type="compositionally biased region" description="Basic and acidic residues" evidence="12">
    <location>
        <begin position="14"/>
        <end position="26"/>
    </location>
</feature>
<dbReference type="InterPro" id="IPR059233">
    <property type="entry name" value="MobB_NdrA/B/Cbk1"/>
</dbReference>
<evidence type="ECO:0000256" key="6">
    <source>
        <dbReference type="ARBA" id="ARBA00022741"/>
    </source>
</evidence>
<dbReference type="PANTHER" id="PTHR22988:SF76">
    <property type="entry name" value="CHROMOSOME UNDETERMINED SCAFFOLD_135, WHOLE GENOME SHOTGUN SEQUENCE"/>
    <property type="match status" value="1"/>
</dbReference>
<feature type="region of interest" description="Disordered" evidence="12">
    <location>
        <begin position="1"/>
        <end position="53"/>
    </location>
</feature>
<dbReference type="Proteomes" id="UP001604336">
    <property type="component" value="Unassembled WGS sequence"/>
</dbReference>
<evidence type="ECO:0000313" key="16">
    <source>
        <dbReference type="Proteomes" id="UP001604336"/>
    </source>
</evidence>
<dbReference type="SMART" id="SM00133">
    <property type="entry name" value="S_TK_X"/>
    <property type="match status" value="1"/>
</dbReference>
<keyword evidence="5" id="KW-0808">Transferase</keyword>
<dbReference type="InterPro" id="IPR017441">
    <property type="entry name" value="Protein_kinase_ATP_BS"/>
</dbReference>
<evidence type="ECO:0000256" key="4">
    <source>
        <dbReference type="ARBA" id="ARBA00022553"/>
    </source>
</evidence>
<organism evidence="15 16">
    <name type="scientific">Abeliophyllum distichum</name>
    <dbReference type="NCBI Taxonomy" id="126358"/>
    <lineage>
        <taxon>Eukaryota</taxon>
        <taxon>Viridiplantae</taxon>
        <taxon>Streptophyta</taxon>
        <taxon>Embryophyta</taxon>
        <taxon>Tracheophyta</taxon>
        <taxon>Spermatophyta</taxon>
        <taxon>Magnoliopsida</taxon>
        <taxon>eudicotyledons</taxon>
        <taxon>Gunneridae</taxon>
        <taxon>Pentapetalae</taxon>
        <taxon>asterids</taxon>
        <taxon>lamiids</taxon>
        <taxon>Lamiales</taxon>
        <taxon>Oleaceae</taxon>
        <taxon>Forsythieae</taxon>
        <taxon>Abeliophyllum</taxon>
    </lineage>
</organism>
<keyword evidence="7 15" id="KW-0418">Kinase</keyword>
<feature type="binding site" evidence="11">
    <location>
        <position position="149"/>
    </location>
    <ligand>
        <name>ATP</name>
        <dbReference type="ChEBI" id="CHEBI:30616"/>
    </ligand>
</feature>
<evidence type="ECO:0000259" key="14">
    <source>
        <dbReference type="PROSITE" id="PS51285"/>
    </source>
</evidence>
<keyword evidence="16" id="KW-1185">Reference proteome</keyword>
<evidence type="ECO:0000259" key="13">
    <source>
        <dbReference type="PROSITE" id="PS50011"/>
    </source>
</evidence>
<feature type="compositionally biased region" description="Basic residues" evidence="12">
    <location>
        <begin position="1"/>
        <end position="13"/>
    </location>
</feature>
<dbReference type="Gene3D" id="3.30.200.20">
    <property type="entry name" value="Phosphorylase Kinase, domain 1"/>
    <property type="match status" value="1"/>
</dbReference>
<dbReference type="PANTHER" id="PTHR22988">
    <property type="entry name" value="MYOTONIC DYSTROPHY S/T KINASE-RELATED"/>
    <property type="match status" value="1"/>
</dbReference>
<evidence type="ECO:0000256" key="10">
    <source>
        <dbReference type="ARBA" id="ARBA00048679"/>
    </source>
</evidence>
<protein>
    <recommendedName>
        <fullName evidence="2">non-specific serine/threonine protein kinase</fullName>
        <ecNumber evidence="2">2.7.11.1</ecNumber>
    </recommendedName>
</protein>
<dbReference type="PROSITE" id="PS50011">
    <property type="entry name" value="PROTEIN_KINASE_DOM"/>
    <property type="match status" value="1"/>
</dbReference>
<keyword evidence="4" id="KW-0597">Phosphoprotein</keyword>
<comment type="catalytic activity">
    <reaction evidence="10">
        <text>L-seryl-[protein] + ATP = O-phospho-L-seryl-[protein] + ADP + H(+)</text>
        <dbReference type="Rhea" id="RHEA:17989"/>
        <dbReference type="Rhea" id="RHEA-COMP:9863"/>
        <dbReference type="Rhea" id="RHEA-COMP:11604"/>
        <dbReference type="ChEBI" id="CHEBI:15378"/>
        <dbReference type="ChEBI" id="CHEBI:29999"/>
        <dbReference type="ChEBI" id="CHEBI:30616"/>
        <dbReference type="ChEBI" id="CHEBI:83421"/>
        <dbReference type="ChEBI" id="CHEBI:456216"/>
        <dbReference type="EC" id="2.7.11.1"/>
    </reaction>
</comment>
<name>A0ABD1RFE3_9LAMI</name>
<dbReference type="EC" id="2.7.11.1" evidence="2"/>
<evidence type="ECO:0000256" key="1">
    <source>
        <dbReference type="ARBA" id="ARBA00009903"/>
    </source>
</evidence>
<dbReference type="PROSITE" id="PS00107">
    <property type="entry name" value="PROTEIN_KINASE_ATP"/>
    <property type="match status" value="1"/>
</dbReference>
<comment type="similarity">
    <text evidence="1">Belongs to the protein kinase superfamily. AGC Ser/Thr protein kinase family.</text>
</comment>
<gene>
    <name evidence="15" type="ORF">Adt_31535</name>
</gene>
<dbReference type="EMBL" id="JBFOLK010000009">
    <property type="protein sequence ID" value="KAL2486779.1"/>
    <property type="molecule type" value="Genomic_DNA"/>
</dbReference>
<dbReference type="CDD" id="cd21742">
    <property type="entry name" value="MobB_NDR_LATS-like"/>
    <property type="match status" value="1"/>
</dbReference>
<accession>A0ABD1RFE3</accession>
<dbReference type="InterPro" id="IPR050839">
    <property type="entry name" value="Rho-assoc_Ser/Thr_Kinase"/>
</dbReference>
<evidence type="ECO:0000256" key="11">
    <source>
        <dbReference type="PROSITE-ProRule" id="PRU10141"/>
    </source>
</evidence>
<dbReference type="InterPro" id="IPR017892">
    <property type="entry name" value="Pkinase_C"/>
</dbReference>
<evidence type="ECO:0000256" key="7">
    <source>
        <dbReference type="ARBA" id="ARBA00022777"/>
    </source>
</evidence>
<feature type="domain" description="AGC-kinase C-terminal" evidence="14">
    <location>
        <begin position="348"/>
        <end position="420"/>
    </location>
</feature>
<evidence type="ECO:0000256" key="8">
    <source>
        <dbReference type="ARBA" id="ARBA00022840"/>
    </source>
</evidence>
<keyword evidence="8 11" id="KW-0067">ATP-binding</keyword>
<reference evidence="16" key="1">
    <citation type="submission" date="2024-07" db="EMBL/GenBank/DDBJ databases">
        <title>Two chromosome-level genome assemblies of Korean endemic species Abeliophyllum distichum and Forsythia ovata (Oleaceae).</title>
        <authorList>
            <person name="Jang H."/>
        </authorList>
    </citation>
    <scope>NUCLEOTIDE SEQUENCE [LARGE SCALE GENOMIC DNA]</scope>
</reference>
<keyword evidence="3" id="KW-0723">Serine/threonine-protein kinase</keyword>
<comment type="caution">
    <text evidence="15">The sequence shown here is derived from an EMBL/GenBank/DDBJ whole genome shotgun (WGS) entry which is preliminary data.</text>
</comment>
<dbReference type="InterPro" id="IPR000719">
    <property type="entry name" value="Prot_kinase_dom"/>
</dbReference>
<dbReference type="PROSITE" id="PS51285">
    <property type="entry name" value="AGC_KINASE_CTER"/>
    <property type="match status" value="1"/>
</dbReference>
<feature type="compositionally biased region" description="Polar residues" evidence="12">
    <location>
        <begin position="444"/>
        <end position="455"/>
    </location>
</feature>
<dbReference type="Gene3D" id="1.10.510.10">
    <property type="entry name" value="Transferase(Phosphotransferase) domain 1"/>
    <property type="match status" value="2"/>
</dbReference>
<dbReference type="FunFam" id="3.30.200.20:FF:000102">
    <property type="entry name" value="Non-specific serine/threonine protein kinase"/>
    <property type="match status" value="1"/>
</dbReference>